<gene>
    <name evidence="1" type="ORF">LTR09_008287</name>
</gene>
<reference evidence="1" key="1">
    <citation type="submission" date="2023-04" db="EMBL/GenBank/DDBJ databases">
        <title>Black Yeasts Isolated from many extreme environments.</title>
        <authorList>
            <person name="Coleine C."/>
            <person name="Stajich J.E."/>
            <person name="Selbmann L."/>
        </authorList>
    </citation>
    <scope>NUCLEOTIDE SEQUENCE</scope>
    <source>
        <strain evidence="1">CCFEE 5312</strain>
    </source>
</reference>
<dbReference type="Proteomes" id="UP001271007">
    <property type="component" value="Unassembled WGS sequence"/>
</dbReference>
<accession>A0AAJ0DHI5</accession>
<keyword evidence="2" id="KW-1185">Reference proteome</keyword>
<proteinExistence type="predicted"/>
<dbReference type="PANTHER" id="PTHR40257">
    <property type="match status" value="1"/>
</dbReference>
<protein>
    <submittedName>
        <fullName evidence="1">Uncharacterized protein</fullName>
    </submittedName>
</protein>
<dbReference type="EMBL" id="JAWDJX010000032">
    <property type="protein sequence ID" value="KAK3050376.1"/>
    <property type="molecule type" value="Genomic_DNA"/>
</dbReference>
<dbReference type="AlphaFoldDB" id="A0AAJ0DHI5"/>
<comment type="caution">
    <text evidence="1">The sequence shown here is derived from an EMBL/GenBank/DDBJ whole genome shotgun (WGS) entry which is preliminary data.</text>
</comment>
<evidence type="ECO:0000313" key="2">
    <source>
        <dbReference type="Proteomes" id="UP001271007"/>
    </source>
</evidence>
<sequence length="289" mass="31805">MASVECTIHLIALHHGKSSDNVAELIRSGSDATSHLIKGRPHGWIHPPQKNDTKELLAHDWDLFLLTDSTATISTAVAAVASAHLAVEVAISRAQYETIKSSMDSVRVPIPETPPLPKEWLESGGVPQSAINNSIDASRQRRVGELQLDIQMAEFLSASLPDAVRNMPVSLFNLFRYPYGDSSVHDAYMEGFKQKFGPAAGAGIRFMGPVKSGITIEGDTAAGERSGWDGGLWQDANLVQYDSIWHYAYMLSTDVYQELNQQKMEGLEDTCILCVSEVELLRCRSYGWI</sequence>
<dbReference type="Gene3D" id="3.30.70.100">
    <property type="match status" value="1"/>
</dbReference>
<dbReference type="PANTHER" id="PTHR40257:SF1">
    <property type="entry name" value="DUF1330 DOMAIN-CONTAINING PROTEIN"/>
    <property type="match status" value="1"/>
</dbReference>
<name>A0AAJ0DHI5_9PEZI</name>
<organism evidence="1 2">
    <name type="scientific">Extremus antarcticus</name>
    <dbReference type="NCBI Taxonomy" id="702011"/>
    <lineage>
        <taxon>Eukaryota</taxon>
        <taxon>Fungi</taxon>
        <taxon>Dikarya</taxon>
        <taxon>Ascomycota</taxon>
        <taxon>Pezizomycotina</taxon>
        <taxon>Dothideomycetes</taxon>
        <taxon>Dothideomycetidae</taxon>
        <taxon>Mycosphaerellales</taxon>
        <taxon>Extremaceae</taxon>
        <taxon>Extremus</taxon>
    </lineage>
</organism>
<evidence type="ECO:0000313" key="1">
    <source>
        <dbReference type="EMBL" id="KAK3050376.1"/>
    </source>
</evidence>